<evidence type="ECO:0000313" key="3">
    <source>
        <dbReference type="Proteomes" id="UP000004995"/>
    </source>
</evidence>
<name>K3YNT9_SETIT</name>
<reference evidence="3" key="1">
    <citation type="journal article" date="2012" name="Nat. Biotechnol.">
        <title>Reference genome sequence of the model plant Setaria.</title>
        <authorList>
            <person name="Bennetzen J.L."/>
            <person name="Schmutz J."/>
            <person name="Wang H."/>
            <person name="Percifield R."/>
            <person name="Hawkins J."/>
            <person name="Pontaroli A.C."/>
            <person name="Estep M."/>
            <person name="Feng L."/>
            <person name="Vaughn J.N."/>
            <person name="Grimwood J."/>
            <person name="Jenkins J."/>
            <person name="Barry K."/>
            <person name="Lindquist E."/>
            <person name="Hellsten U."/>
            <person name="Deshpande S."/>
            <person name="Wang X."/>
            <person name="Wu X."/>
            <person name="Mitros T."/>
            <person name="Triplett J."/>
            <person name="Yang X."/>
            <person name="Ye C.Y."/>
            <person name="Mauro-Herrera M."/>
            <person name="Wang L."/>
            <person name="Li P."/>
            <person name="Sharma M."/>
            <person name="Sharma R."/>
            <person name="Ronald P.C."/>
            <person name="Panaud O."/>
            <person name="Kellogg E.A."/>
            <person name="Brutnell T.P."/>
            <person name="Doust A.N."/>
            <person name="Tuskan G.A."/>
            <person name="Rokhsar D."/>
            <person name="Devos K.M."/>
        </authorList>
    </citation>
    <scope>NUCLEOTIDE SEQUENCE [LARGE SCALE GENOMIC DNA]</scope>
    <source>
        <strain evidence="3">cv. Yugu1</strain>
    </source>
</reference>
<dbReference type="InParanoid" id="K3YNT9"/>
<feature type="region of interest" description="Disordered" evidence="1">
    <location>
        <begin position="1"/>
        <end position="42"/>
    </location>
</feature>
<dbReference type="Proteomes" id="UP000004995">
    <property type="component" value="Unassembled WGS sequence"/>
</dbReference>
<accession>K3YNT9</accession>
<keyword evidence="3" id="KW-1185">Reference proteome</keyword>
<dbReference type="HOGENOM" id="CLU_3261480_0_0_1"/>
<dbReference type="EnsemblPlants" id="KQL02449">
    <property type="protein sequence ID" value="KQL02449"/>
    <property type="gene ID" value="SETIT_015931mg"/>
</dbReference>
<reference evidence="2" key="2">
    <citation type="submission" date="2018-08" db="UniProtKB">
        <authorList>
            <consortium name="EnsemblPlants"/>
        </authorList>
    </citation>
    <scope>IDENTIFICATION</scope>
    <source>
        <strain evidence="2">Yugu1</strain>
    </source>
</reference>
<evidence type="ECO:0000313" key="2">
    <source>
        <dbReference type="EnsemblPlants" id="KQL02449"/>
    </source>
</evidence>
<protein>
    <submittedName>
        <fullName evidence="2">Uncharacterized protein</fullName>
    </submittedName>
</protein>
<proteinExistence type="predicted"/>
<sequence>MYATAAGPRRCAFSPPSSPSPTARHVPLVARGHPPRMPSGSG</sequence>
<dbReference type="AlphaFoldDB" id="K3YNT9"/>
<organism evidence="2 3">
    <name type="scientific">Setaria italica</name>
    <name type="common">Foxtail millet</name>
    <name type="synonym">Panicum italicum</name>
    <dbReference type="NCBI Taxonomy" id="4555"/>
    <lineage>
        <taxon>Eukaryota</taxon>
        <taxon>Viridiplantae</taxon>
        <taxon>Streptophyta</taxon>
        <taxon>Embryophyta</taxon>
        <taxon>Tracheophyta</taxon>
        <taxon>Spermatophyta</taxon>
        <taxon>Magnoliopsida</taxon>
        <taxon>Liliopsida</taxon>
        <taxon>Poales</taxon>
        <taxon>Poaceae</taxon>
        <taxon>PACMAD clade</taxon>
        <taxon>Panicoideae</taxon>
        <taxon>Panicodae</taxon>
        <taxon>Paniceae</taxon>
        <taxon>Cenchrinae</taxon>
        <taxon>Setaria</taxon>
    </lineage>
</organism>
<dbReference type="EMBL" id="AGNK02003974">
    <property type="status" value="NOT_ANNOTATED_CDS"/>
    <property type="molecule type" value="Genomic_DNA"/>
</dbReference>
<evidence type="ECO:0000256" key="1">
    <source>
        <dbReference type="SAM" id="MobiDB-lite"/>
    </source>
</evidence>
<dbReference type="Gramene" id="KQL02449">
    <property type="protein sequence ID" value="KQL02449"/>
    <property type="gene ID" value="SETIT_015931mg"/>
</dbReference>